<evidence type="ECO:0000313" key="3">
    <source>
        <dbReference type="Proteomes" id="UP001059480"/>
    </source>
</evidence>
<keyword evidence="2" id="KW-0489">Methyltransferase</keyword>
<proteinExistence type="predicted"/>
<dbReference type="GO" id="GO:0032259">
    <property type="term" value="P:methylation"/>
    <property type="evidence" value="ECO:0007669"/>
    <property type="project" value="UniProtKB-KW"/>
</dbReference>
<reference evidence="2" key="2">
    <citation type="journal article" date="2023" name="Curr. Microbiol.">
        <title>Granulicatella seriolae sp. nov., a Novel Facultative Anaerobe Isolated from Yellowtail Marine Fish.</title>
        <authorList>
            <person name="Lee M."/>
            <person name="Choi Y.J."/>
            <person name="Farooq A."/>
            <person name="Jeong J.B."/>
            <person name="Jung M.Y."/>
        </authorList>
    </citation>
    <scope>NUCLEOTIDE SEQUENCE</scope>
    <source>
        <strain evidence="2">S8</strain>
    </source>
</reference>
<dbReference type="CDD" id="cd02440">
    <property type="entry name" value="AdoMet_MTases"/>
    <property type="match status" value="1"/>
</dbReference>
<dbReference type="Proteomes" id="UP001059480">
    <property type="component" value="Unassembled WGS sequence"/>
</dbReference>
<dbReference type="GO" id="GO:0008168">
    <property type="term" value="F:methyltransferase activity"/>
    <property type="evidence" value="ECO:0007669"/>
    <property type="project" value="UniProtKB-KW"/>
</dbReference>
<dbReference type="InterPro" id="IPR029063">
    <property type="entry name" value="SAM-dependent_MTases_sf"/>
</dbReference>
<protein>
    <submittedName>
        <fullName evidence="2">Class I SAM-dependent methyltransferase</fullName>
    </submittedName>
</protein>
<dbReference type="SUPFAM" id="SSF53335">
    <property type="entry name" value="S-adenosyl-L-methionine-dependent methyltransferases"/>
    <property type="match status" value="1"/>
</dbReference>
<organism evidence="2 3">
    <name type="scientific">Granulicatella seriolae</name>
    <dbReference type="NCBI Taxonomy" id="2967226"/>
    <lineage>
        <taxon>Bacteria</taxon>
        <taxon>Bacillati</taxon>
        <taxon>Bacillota</taxon>
        <taxon>Bacilli</taxon>
        <taxon>Lactobacillales</taxon>
        <taxon>Carnobacteriaceae</taxon>
        <taxon>Granulicatella</taxon>
    </lineage>
</organism>
<dbReference type="PANTHER" id="PTHR41313:SF1">
    <property type="entry name" value="DNA METHYLASE ADENINE-SPECIFIC DOMAIN-CONTAINING PROTEIN"/>
    <property type="match status" value="1"/>
</dbReference>
<dbReference type="Pfam" id="PF02384">
    <property type="entry name" value="N6_Mtase"/>
    <property type="match status" value="1"/>
</dbReference>
<name>A0ABT1WPZ3_9LACT</name>
<gene>
    <name evidence="2" type="ORF">NPA36_08620</name>
</gene>
<reference evidence="2" key="3">
    <citation type="journal article" date="2023" name="Microbiol. Resour. Announc.">
        <title>Draft Genome Sequence of Granulicatella sp. Strain S8, Isolated from a Marine Fish, Seriola quinqueradiata.</title>
        <authorList>
            <person name="Lee M."/>
            <person name="Farooq A."/>
            <person name="Jeong J.B."/>
            <person name="Jung M.Y."/>
        </authorList>
    </citation>
    <scope>NUCLEOTIDE SEQUENCE</scope>
    <source>
        <strain evidence="2">S8</strain>
    </source>
</reference>
<dbReference type="EMBL" id="JANHNZ010000010">
    <property type="protein sequence ID" value="MCQ9210611.1"/>
    <property type="molecule type" value="Genomic_DNA"/>
</dbReference>
<accession>A0ABT1WPZ3</accession>
<dbReference type="Gene3D" id="1.10.150.470">
    <property type="match status" value="1"/>
</dbReference>
<sequence length="335" mass="37472">MSETSLVFKGFEQLWKAVQILQEEIGYSYVESLGENLQNLLNNQEAQQVDGQPSLETINKLDKLYQDLQIKDMSGDDIRRLVQYTFLKAAKEDGLQANHQMTPDAVALLVAFMADHLTKKGQQIFIGDFAVGSGNLLSTILLFLKQSHKNVAGVGIDNDEVLLHLATQAMYLENLEVSLVLQDSLTELLVKPLDLVVSDLPIGYYPVKSNAERFQTNSIDDDAYAHHLLIEQHINYLKEGGIAIFVVPSNLFDSPQAPALLDYLQKESFIQAMLGLPSNLFQSQNMAKSILIVQKKGNGAKQVSQVLLGEIPDLKNIKKTTKFTETFEKWSKEMV</sequence>
<reference evidence="2" key="1">
    <citation type="submission" date="2022-07" db="EMBL/GenBank/DDBJ databases">
        <authorList>
            <person name="Jung M.-Y."/>
            <person name="Lee M."/>
        </authorList>
    </citation>
    <scope>NUCLEOTIDE SEQUENCE</scope>
    <source>
        <strain evidence="2">S8</strain>
    </source>
</reference>
<dbReference type="Gene3D" id="3.40.50.150">
    <property type="entry name" value="Vaccinia Virus protein VP39"/>
    <property type="match status" value="1"/>
</dbReference>
<dbReference type="InterPro" id="IPR016843">
    <property type="entry name" value="S-AdoMet-dep_Ade-MeTrfase_prd"/>
</dbReference>
<dbReference type="PIRSF" id="PIRSF026567">
    <property type="entry name" value="Adenine_mtase_bact_prd"/>
    <property type="match status" value="1"/>
</dbReference>
<evidence type="ECO:0000313" key="2">
    <source>
        <dbReference type="EMBL" id="MCQ9210611.1"/>
    </source>
</evidence>
<keyword evidence="3" id="KW-1185">Reference proteome</keyword>
<comment type="caution">
    <text evidence="2">The sequence shown here is derived from an EMBL/GenBank/DDBJ whole genome shotgun (WGS) entry which is preliminary data.</text>
</comment>
<dbReference type="PANTHER" id="PTHR41313">
    <property type="entry name" value="ADENINE-SPECIFIC METHYLTRANSFERASE"/>
    <property type="match status" value="1"/>
</dbReference>
<feature type="domain" description="DNA methylase adenine-specific" evidence="1">
    <location>
        <begin position="83"/>
        <end position="325"/>
    </location>
</feature>
<dbReference type="InterPro" id="IPR052933">
    <property type="entry name" value="DNA_Protect_Modify"/>
</dbReference>
<dbReference type="InterPro" id="IPR003356">
    <property type="entry name" value="DNA_methylase_A-5"/>
</dbReference>
<keyword evidence="2" id="KW-0808">Transferase</keyword>
<evidence type="ECO:0000259" key="1">
    <source>
        <dbReference type="Pfam" id="PF02384"/>
    </source>
</evidence>